<evidence type="ECO:0000256" key="1">
    <source>
        <dbReference type="ARBA" id="ARBA00044777"/>
    </source>
</evidence>
<comment type="subunit">
    <text evidence="2">Component of a cohesin-like complex composed of ScpA, ScpB and the Smc homodimer, in which ScpA and ScpB bind to the head domain of Smc. The presence of the three proteins is required for the association of the complex with DNA.</text>
</comment>
<protein>
    <recommendedName>
        <fullName evidence="1 2">Segregation and condensation protein A</fullName>
    </recommendedName>
</protein>
<keyword evidence="2" id="KW-0159">Chromosome partition</keyword>
<dbReference type="Proteomes" id="UP000316714">
    <property type="component" value="Unassembled WGS sequence"/>
</dbReference>
<dbReference type="EMBL" id="SIHJ01000001">
    <property type="protein sequence ID" value="TWT36679.1"/>
    <property type="molecule type" value="Genomic_DNA"/>
</dbReference>
<evidence type="ECO:0000256" key="2">
    <source>
        <dbReference type="HAMAP-Rule" id="MF_01805"/>
    </source>
</evidence>
<dbReference type="Pfam" id="PF02616">
    <property type="entry name" value="SMC_ScpA"/>
    <property type="match status" value="1"/>
</dbReference>
<reference evidence="3 4" key="1">
    <citation type="submission" date="2019-02" db="EMBL/GenBank/DDBJ databases">
        <title>Deep-cultivation of Planctomycetes and their phenomic and genomic characterization uncovers novel biology.</title>
        <authorList>
            <person name="Wiegand S."/>
            <person name="Jogler M."/>
            <person name="Boedeker C."/>
            <person name="Pinto D."/>
            <person name="Vollmers J."/>
            <person name="Rivas-Marin E."/>
            <person name="Kohn T."/>
            <person name="Peeters S.H."/>
            <person name="Heuer A."/>
            <person name="Rast P."/>
            <person name="Oberbeckmann S."/>
            <person name="Bunk B."/>
            <person name="Jeske O."/>
            <person name="Meyerdierks A."/>
            <person name="Storesund J.E."/>
            <person name="Kallscheuer N."/>
            <person name="Luecker S."/>
            <person name="Lage O.M."/>
            <person name="Pohl T."/>
            <person name="Merkel B.J."/>
            <person name="Hornburger P."/>
            <person name="Mueller R.-W."/>
            <person name="Bruemmer F."/>
            <person name="Labrenz M."/>
            <person name="Spormann A.M."/>
            <person name="Op Den Camp H."/>
            <person name="Overmann J."/>
            <person name="Amann R."/>
            <person name="Jetten M.S.M."/>
            <person name="Mascher T."/>
            <person name="Medema M.H."/>
            <person name="Devos D.P."/>
            <person name="Kaster A.-K."/>
            <person name="Ovreas L."/>
            <person name="Rohde M."/>
            <person name="Galperin M.Y."/>
            <person name="Jogler C."/>
        </authorList>
    </citation>
    <scope>NUCLEOTIDE SEQUENCE [LARGE SCALE GENOMIC DNA]</scope>
    <source>
        <strain evidence="3 4">KOR34</strain>
    </source>
</reference>
<dbReference type="HAMAP" id="MF_01805">
    <property type="entry name" value="ScpA"/>
    <property type="match status" value="1"/>
</dbReference>
<dbReference type="GO" id="GO:0007059">
    <property type="term" value="P:chromosome segregation"/>
    <property type="evidence" value="ECO:0007669"/>
    <property type="project" value="UniProtKB-UniRule"/>
</dbReference>
<comment type="function">
    <text evidence="2">Participates in chromosomal partition during cell division. May act via the formation of a condensin-like complex containing Smc and ScpB that pull DNA away from mid-cell into both cell halves.</text>
</comment>
<comment type="caution">
    <text evidence="3">The sequence shown here is derived from an EMBL/GenBank/DDBJ whole genome shotgun (WGS) entry which is preliminary data.</text>
</comment>
<comment type="similarity">
    <text evidence="2">Belongs to the ScpA family.</text>
</comment>
<dbReference type="RefSeq" id="WP_146563779.1">
    <property type="nucleotide sequence ID" value="NZ_SIHJ01000001.1"/>
</dbReference>
<dbReference type="AlphaFoldDB" id="A0A5C5VFK2"/>
<name>A0A5C5VFK2_9BACT</name>
<dbReference type="GO" id="GO:0006260">
    <property type="term" value="P:DNA replication"/>
    <property type="evidence" value="ECO:0007669"/>
    <property type="project" value="UniProtKB-UniRule"/>
</dbReference>
<sequence>MATDLRIQLDTYHGPLDLLLYLVRKEELEVAELPLAAITQQFLEFVALLEQLDLDEIGEYIELAAHLIELKSRVVLPQHEEVEQEIEDPHEDLVQRLLEFKQYRDAAALLEACDAEQRLRFARLARDVPDRRTDPAEQPLEAVELWDLVSAFGRVMRDNLAPPEATNIRYDETPVHVYMGRIYNRLEEESEVYFTSLFPSEVHKSTLVATFLAVLELVRHRHALADQAGAYGDILIKPGTDPYRGGLVTSTREELSDDAAGGLGED</sequence>
<dbReference type="GO" id="GO:0005737">
    <property type="term" value="C:cytoplasm"/>
    <property type="evidence" value="ECO:0007669"/>
    <property type="project" value="UniProtKB-SubCell"/>
</dbReference>
<dbReference type="InterPro" id="IPR003768">
    <property type="entry name" value="ScpA"/>
</dbReference>
<gene>
    <name evidence="2 3" type="primary">scpA</name>
    <name evidence="3" type="ORF">KOR34_16190</name>
</gene>
<organism evidence="3 4">
    <name type="scientific">Posidoniimonas corsicana</name>
    <dbReference type="NCBI Taxonomy" id="1938618"/>
    <lineage>
        <taxon>Bacteria</taxon>
        <taxon>Pseudomonadati</taxon>
        <taxon>Planctomycetota</taxon>
        <taxon>Planctomycetia</taxon>
        <taxon>Pirellulales</taxon>
        <taxon>Lacipirellulaceae</taxon>
        <taxon>Posidoniimonas</taxon>
    </lineage>
</organism>
<proteinExistence type="inferred from homology"/>
<dbReference type="PANTHER" id="PTHR33969">
    <property type="entry name" value="SEGREGATION AND CONDENSATION PROTEIN A"/>
    <property type="match status" value="1"/>
</dbReference>
<accession>A0A5C5VFK2</accession>
<keyword evidence="2" id="KW-0132">Cell division</keyword>
<keyword evidence="2" id="KW-0963">Cytoplasm</keyword>
<keyword evidence="2" id="KW-0131">Cell cycle</keyword>
<evidence type="ECO:0000313" key="3">
    <source>
        <dbReference type="EMBL" id="TWT36679.1"/>
    </source>
</evidence>
<dbReference type="OrthoDB" id="9811016at2"/>
<comment type="subcellular location">
    <subcellularLocation>
        <location evidence="2">Cytoplasm</location>
    </subcellularLocation>
    <text evidence="2">Associated with two foci at the outer edges of the nucleoid region in young cells, and at four foci within both cell halves in older cells.</text>
</comment>
<keyword evidence="4" id="KW-1185">Reference proteome</keyword>
<evidence type="ECO:0000313" key="4">
    <source>
        <dbReference type="Proteomes" id="UP000316714"/>
    </source>
</evidence>
<dbReference type="GO" id="GO:0051301">
    <property type="term" value="P:cell division"/>
    <property type="evidence" value="ECO:0007669"/>
    <property type="project" value="UniProtKB-KW"/>
</dbReference>
<dbReference type="Gene3D" id="6.10.250.2410">
    <property type="match status" value="1"/>
</dbReference>
<dbReference type="PANTHER" id="PTHR33969:SF2">
    <property type="entry name" value="SEGREGATION AND CONDENSATION PROTEIN A"/>
    <property type="match status" value="1"/>
</dbReference>